<evidence type="ECO:0000256" key="1">
    <source>
        <dbReference type="SAM" id="Phobius"/>
    </source>
</evidence>
<proteinExistence type="predicted"/>
<keyword evidence="1" id="KW-0812">Transmembrane</keyword>
<feature type="transmembrane region" description="Helical" evidence="1">
    <location>
        <begin position="51"/>
        <end position="71"/>
    </location>
</feature>
<dbReference type="AlphaFoldDB" id="A0A346Y7A4"/>
<dbReference type="Proteomes" id="UP000264006">
    <property type="component" value="Plasmid pEDY32-46I"/>
</dbReference>
<organism evidence="2 3">
    <name type="scientific">Euzebya pacifica</name>
    <dbReference type="NCBI Taxonomy" id="1608957"/>
    <lineage>
        <taxon>Bacteria</taxon>
        <taxon>Bacillati</taxon>
        <taxon>Actinomycetota</taxon>
        <taxon>Nitriliruptoria</taxon>
        <taxon>Euzebyales</taxon>
    </lineage>
</organism>
<dbReference type="KEGG" id="euz:DVS28_b0611"/>
<feature type="transmembrane region" description="Helical" evidence="1">
    <location>
        <begin position="27"/>
        <end position="44"/>
    </location>
</feature>
<geneLocation type="plasmid" evidence="3">
    <name>pedy32-46i</name>
</geneLocation>
<dbReference type="EMBL" id="CP031166">
    <property type="protein sequence ID" value="AXV10351.1"/>
    <property type="molecule type" value="Genomic_DNA"/>
</dbReference>
<reference evidence="2 3" key="1">
    <citation type="submission" date="2018-09" db="EMBL/GenBank/DDBJ databases">
        <title>Complete genome sequence of Euzebya sp. DY32-46 isolated from seawater of Pacific Ocean.</title>
        <authorList>
            <person name="Xu L."/>
            <person name="Wu Y.-H."/>
            <person name="Xu X.-W."/>
        </authorList>
    </citation>
    <scope>NUCLEOTIDE SEQUENCE [LARGE SCALE GENOMIC DNA]</scope>
    <source>
        <strain evidence="2 3">DY32-46</strain>
        <plasmid evidence="3">pedy32-46i</plasmid>
    </source>
</reference>
<feature type="transmembrane region" description="Helical" evidence="1">
    <location>
        <begin position="77"/>
        <end position="96"/>
    </location>
</feature>
<keyword evidence="1" id="KW-0472">Membrane</keyword>
<keyword evidence="2" id="KW-0614">Plasmid</keyword>
<evidence type="ECO:0000313" key="3">
    <source>
        <dbReference type="Proteomes" id="UP000264006"/>
    </source>
</evidence>
<gene>
    <name evidence="2" type="ORF">DVS28_b0611</name>
</gene>
<evidence type="ECO:0000313" key="2">
    <source>
        <dbReference type="EMBL" id="AXV10351.1"/>
    </source>
</evidence>
<accession>A0A346Y7A4</accession>
<protein>
    <submittedName>
        <fullName evidence="2">Uncharacterized protein</fullName>
    </submittedName>
</protein>
<keyword evidence="1" id="KW-1133">Transmembrane helix</keyword>
<sequence>MNEPDPILEMAGRYGIGPVGVRRAGELGVVVAVALVVLAAGRYVNAFAFGWVVPLVAGLGFGVVGAAAATVERTDDVRVGVGIGVPFLLAGLVFALV</sequence>
<name>A0A346Y7A4_9ACTN</name>
<keyword evidence="3" id="KW-1185">Reference proteome</keyword>
<dbReference type="RefSeq" id="WP_114594914.1">
    <property type="nucleotide sequence ID" value="NZ_CP031166.1"/>
</dbReference>